<dbReference type="InterPro" id="IPR029058">
    <property type="entry name" value="AB_hydrolase_fold"/>
</dbReference>
<keyword evidence="2" id="KW-0378">Hydrolase</keyword>
<dbReference type="GO" id="GO:0016787">
    <property type="term" value="F:hydrolase activity"/>
    <property type="evidence" value="ECO:0007669"/>
    <property type="project" value="UniProtKB-KW"/>
</dbReference>
<organism evidence="2">
    <name type="scientific">Acidithiobacillus sulfuriphilus</name>
    <dbReference type="NCBI Taxonomy" id="1867749"/>
    <lineage>
        <taxon>Bacteria</taxon>
        <taxon>Pseudomonadati</taxon>
        <taxon>Pseudomonadota</taxon>
        <taxon>Acidithiobacillia</taxon>
        <taxon>Acidithiobacillales</taxon>
        <taxon>Acidithiobacillaceae</taxon>
        <taxon>Acidithiobacillus</taxon>
    </lineage>
</organism>
<dbReference type="Gene3D" id="3.40.50.1820">
    <property type="entry name" value="alpha/beta hydrolase"/>
    <property type="match status" value="1"/>
</dbReference>
<dbReference type="OrthoDB" id="9787933at2"/>
<dbReference type="PANTHER" id="PTHR46623">
    <property type="entry name" value="CARBOXYMETHYLENEBUTENOLIDASE-RELATED"/>
    <property type="match status" value="1"/>
</dbReference>
<gene>
    <name evidence="2" type="ORF">EC580_11500</name>
</gene>
<proteinExistence type="predicted"/>
<dbReference type="AlphaFoldDB" id="A0A3M8QSY7"/>
<dbReference type="SUPFAM" id="SSF53474">
    <property type="entry name" value="alpha/beta-Hydrolases"/>
    <property type="match status" value="1"/>
</dbReference>
<feature type="domain" description="Dienelactone hydrolase" evidence="1">
    <location>
        <begin position="16"/>
        <end position="238"/>
    </location>
</feature>
<sequence length="242" mass="26497">MSEIHSQWLNLHADLRAWYARPAAAGPHPAVIVFIEAFGVNLHFQEVAERLARAGYCAIVPDIYHGKIYEYTDFQAAIAHLKSLDDQQVMVEAALALDALGERAEVRKDAIGALGFCMGGRYAFMANAIHARRLSATAAFYGGGIAPEKDAVGREPLLHLAPQMQAPLLLLYGAKDNSIQPDEHGRIASALSAADKRYTLTVFPAAGHGFFSDRRDSYHELAAKEGWRLTLDHLAQYLDGQA</sequence>
<comment type="caution">
    <text evidence="2">The sequence shown here is derived from an EMBL/GenBank/DDBJ whole genome shotgun (WGS) entry which is preliminary data.</text>
</comment>
<dbReference type="InterPro" id="IPR002925">
    <property type="entry name" value="Dienelactn_hydro"/>
</dbReference>
<protein>
    <submittedName>
        <fullName evidence="2">Dienelactone hydrolase family protein</fullName>
    </submittedName>
</protein>
<dbReference type="EMBL" id="RIZI01000186">
    <property type="protein sequence ID" value="RNF59409.1"/>
    <property type="molecule type" value="Genomic_DNA"/>
</dbReference>
<dbReference type="RefSeq" id="WP_123105182.1">
    <property type="nucleotide sequence ID" value="NZ_CP127527.1"/>
</dbReference>
<dbReference type="Pfam" id="PF01738">
    <property type="entry name" value="DLH"/>
    <property type="match status" value="1"/>
</dbReference>
<reference evidence="2" key="1">
    <citation type="submission" date="2018-10" db="EMBL/GenBank/DDBJ databases">
        <title>Acidithiobacillus sulfuriphilus sp. nov.: an extremely acidophilic sulfur-oxidizing chemolithotroph isolated from a neutral pH environment.</title>
        <authorList>
            <person name="Falagan C."/>
            <person name="Moya-Beltran A."/>
            <person name="Quatrini R."/>
            <person name="Johnson D.B."/>
        </authorList>
    </citation>
    <scope>NUCLEOTIDE SEQUENCE [LARGE SCALE GENOMIC DNA]</scope>
    <source>
        <strain evidence="2">CJ-2</strain>
    </source>
</reference>
<evidence type="ECO:0000259" key="1">
    <source>
        <dbReference type="Pfam" id="PF01738"/>
    </source>
</evidence>
<name>A0A3M8QSY7_9PROT</name>
<accession>A0A3M8QSY7</accession>
<evidence type="ECO:0000313" key="2">
    <source>
        <dbReference type="EMBL" id="RNF59409.1"/>
    </source>
</evidence>
<dbReference type="InterPro" id="IPR051049">
    <property type="entry name" value="Dienelactone_hydrolase-like"/>
</dbReference>
<dbReference type="PANTHER" id="PTHR46623:SF6">
    <property type="entry name" value="ALPHA_BETA-HYDROLASES SUPERFAMILY PROTEIN"/>
    <property type="match status" value="1"/>
</dbReference>